<organism evidence="2 3">
    <name type="scientific">Eisenbergiella tayi</name>
    <dbReference type="NCBI Taxonomy" id="1432052"/>
    <lineage>
        <taxon>Bacteria</taxon>
        <taxon>Bacillati</taxon>
        <taxon>Bacillota</taxon>
        <taxon>Clostridia</taxon>
        <taxon>Lachnospirales</taxon>
        <taxon>Lachnospiraceae</taxon>
        <taxon>Eisenbergiella</taxon>
    </lineage>
</organism>
<dbReference type="InterPro" id="IPR025449">
    <property type="entry name" value="JetB"/>
</dbReference>
<sequence length="277" mass="30900">MLPYINELSQEDQEKLQEMIRRLFRQTFLLERKYDKKAGRMVADKDFYFADRHMDFLKDYFAAAGICLEQNTELGTIYLTGETTMGERIPKLATIYLLLLKLIYDEQMAAVSSSVNIVTTFGELNGKVGEFRLSRSLSSLTEIKRAFAFLKRYQMVELMDALDELGENTRIIIYPCINLVLMREDVLKLLQSFGEDGDEEGNAEEEGIIGEEDSIDEETDAEEERGMDGEVNGDEEDTLEGDKADGNTADDDSTAFGTADGGAAGGDASAGEQPPVL</sequence>
<evidence type="ECO:0000256" key="1">
    <source>
        <dbReference type="SAM" id="MobiDB-lite"/>
    </source>
</evidence>
<dbReference type="EMBL" id="MCGI01000001">
    <property type="protein sequence ID" value="ODM12538.1"/>
    <property type="molecule type" value="Genomic_DNA"/>
</dbReference>
<evidence type="ECO:0000313" key="2">
    <source>
        <dbReference type="EMBL" id="ODM12538.1"/>
    </source>
</evidence>
<protein>
    <recommendedName>
        <fullName evidence="4">DUF4194 domain-containing protein</fullName>
    </recommendedName>
</protein>
<gene>
    <name evidence="2" type="ORF">BEH84_00252</name>
</gene>
<feature type="compositionally biased region" description="Acidic residues" evidence="1">
    <location>
        <begin position="195"/>
        <end position="239"/>
    </location>
</feature>
<dbReference type="AlphaFoldDB" id="A0A1E3AV00"/>
<dbReference type="Proteomes" id="UP000095003">
    <property type="component" value="Unassembled WGS sequence"/>
</dbReference>
<dbReference type="RefSeq" id="WP_069155481.1">
    <property type="nucleotide sequence ID" value="NZ_DBFYTC010000087.1"/>
</dbReference>
<name>A0A1E3AV00_9FIRM</name>
<dbReference type="Pfam" id="PF13835">
    <property type="entry name" value="DUF4194"/>
    <property type="match status" value="1"/>
</dbReference>
<feature type="region of interest" description="Disordered" evidence="1">
    <location>
        <begin position="195"/>
        <end position="277"/>
    </location>
</feature>
<proteinExistence type="predicted"/>
<reference evidence="2 3" key="1">
    <citation type="submission" date="2016-07" db="EMBL/GenBank/DDBJ databases">
        <title>Characterization of isolates of Eisenbergiella tayi derived from blood cultures, using whole genome sequencing.</title>
        <authorList>
            <person name="Burdz T."/>
            <person name="Wiebe D."/>
            <person name="Huynh C."/>
            <person name="Bernard K."/>
        </authorList>
    </citation>
    <scope>NUCLEOTIDE SEQUENCE [LARGE SCALE GENOMIC DNA]</scope>
    <source>
        <strain evidence="2 3">NML 120489</strain>
    </source>
</reference>
<evidence type="ECO:0008006" key="4">
    <source>
        <dbReference type="Google" id="ProtNLM"/>
    </source>
</evidence>
<evidence type="ECO:0000313" key="3">
    <source>
        <dbReference type="Proteomes" id="UP000095003"/>
    </source>
</evidence>
<comment type="caution">
    <text evidence="2">The sequence shown here is derived from an EMBL/GenBank/DDBJ whole genome shotgun (WGS) entry which is preliminary data.</text>
</comment>
<accession>A0A1E3AV00</accession>
<dbReference type="PATRIC" id="fig|1432052.3.peg.261"/>
<dbReference type="GeneID" id="93304704"/>